<keyword evidence="20" id="KW-1185">Reference proteome</keyword>
<feature type="region of interest" description="Disordered" evidence="16">
    <location>
        <begin position="461"/>
        <end position="502"/>
    </location>
</feature>
<dbReference type="InterPro" id="IPR001128">
    <property type="entry name" value="Cyt_P450"/>
</dbReference>
<evidence type="ECO:0000256" key="6">
    <source>
        <dbReference type="ARBA" id="ARBA00022643"/>
    </source>
</evidence>
<feature type="domain" description="Flavodoxin-like" evidence="17">
    <location>
        <begin position="495"/>
        <end position="636"/>
    </location>
</feature>
<keyword evidence="6 14" id="KW-0288">FMN</keyword>
<evidence type="ECO:0000256" key="12">
    <source>
        <dbReference type="ARBA" id="ARBA00023004"/>
    </source>
</evidence>
<evidence type="ECO:0000256" key="2">
    <source>
        <dbReference type="ARBA" id="ARBA00010018"/>
    </source>
</evidence>
<feature type="domain" description="FAD-binding FR-type" evidence="18">
    <location>
        <begin position="668"/>
        <end position="896"/>
    </location>
</feature>
<dbReference type="SUPFAM" id="SSF52343">
    <property type="entry name" value="Ferredoxin reductase-like, C-terminal NADP-linked domain"/>
    <property type="match status" value="1"/>
</dbReference>
<evidence type="ECO:0000256" key="10">
    <source>
        <dbReference type="ARBA" id="ARBA00022982"/>
    </source>
</evidence>
<comment type="cofactor">
    <cofactor evidence="14">
        <name>FAD</name>
        <dbReference type="ChEBI" id="CHEBI:57692"/>
    </cofactor>
    <cofactor evidence="14">
        <name>FMN</name>
        <dbReference type="ChEBI" id="CHEBI:58210"/>
    </cofactor>
</comment>
<dbReference type="CDD" id="cd06206">
    <property type="entry name" value="bifunctional_CYPOR"/>
    <property type="match status" value="1"/>
</dbReference>
<dbReference type="EC" id="1.14.14.1" evidence="14"/>
<dbReference type="InterPro" id="IPR003097">
    <property type="entry name" value="CysJ-like_FAD-binding"/>
</dbReference>
<keyword evidence="12 14" id="KW-0408">Iron</keyword>
<comment type="catalytic activity">
    <reaction evidence="14">
        <text>2 oxidized [cytochrome P450] + NADPH = 2 reduced [cytochrome P450] + NADP(+) + H(+)</text>
        <dbReference type="Rhea" id="RHEA:24040"/>
        <dbReference type="Rhea" id="RHEA-COMP:14627"/>
        <dbReference type="Rhea" id="RHEA-COMP:14628"/>
        <dbReference type="ChEBI" id="CHEBI:15378"/>
        <dbReference type="ChEBI" id="CHEBI:55376"/>
        <dbReference type="ChEBI" id="CHEBI:57783"/>
        <dbReference type="ChEBI" id="CHEBI:58349"/>
        <dbReference type="ChEBI" id="CHEBI:60344"/>
        <dbReference type="EC" id="1.6.2.4"/>
    </reaction>
</comment>
<reference evidence="19" key="2">
    <citation type="journal article" date="2022" name="Microb. Genom.">
        <title>A chromosome-scale genome assembly of the tomato pathogen Cladosporium fulvum reveals a compartmentalized genome architecture and the presence of a dispensable chromosome.</title>
        <authorList>
            <person name="Zaccaron A.Z."/>
            <person name="Chen L.H."/>
            <person name="Samaras A."/>
            <person name="Stergiopoulos I."/>
        </authorList>
    </citation>
    <scope>NUCLEOTIDE SEQUENCE</scope>
    <source>
        <strain evidence="19">Race5_Kim</strain>
    </source>
</reference>
<dbReference type="GO" id="GO:0050660">
    <property type="term" value="F:flavin adenine dinucleotide binding"/>
    <property type="evidence" value="ECO:0007669"/>
    <property type="project" value="TreeGrafter"/>
</dbReference>
<dbReference type="Gene3D" id="1.10.630.10">
    <property type="entry name" value="Cytochrome P450"/>
    <property type="match status" value="1"/>
</dbReference>
<dbReference type="Pfam" id="PF00067">
    <property type="entry name" value="p450"/>
    <property type="match status" value="1"/>
</dbReference>
<protein>
    <recommendedName>
        <fullName evidence="14">Bifunctional cytochrome P450/NADPH--P450 reductase</fullName>
    </recommendedName>
    <domain>
        <recommendedName>
            <fullName evidence="14">Cytochrome P450</fullName>
            <ecNumber evidence="14">1.14.14.1</ecNumber>
        </recommendedName>
    </domain>
    <domain>
        <recommendedName>
            <fullName evidence="14">NADPH--cytochrome P450 reductase</fullName>
            <ecNumber evidence="14">1.6.2.4</ecNumber>
        </recommendedName>
    </domain>
</protein>
<gene>
    <name evidence="19" type="ORF">CLAFUR5_11806</name>
</gene>
<evidence type="ECO:0000259" key="18">
    <source>
        <dbReference type="PROSITE" id="PS51384"/>
    </source>
</evidence>
<dbReference type="GeneID" id="71991684"/>
<evidence type="ECO:0000259" key="17">
    <source>
        <dbReference type="PROSITE" id="PS50902"/>
    </source>
</evidence>
<dbReference type="GO" id="GO:0005829">
    <property type="term" value="C:cytosol"/>
    <property type="evidence" value="ECO:0007669"/>
    <property type="project" value="TreeGrafter"/>
</dbReference>
<evidence type="ECO:0000256" key="1">
    <source>
        <dbReference type="ARBA" id="ARBA00001971"/>
    </source>
</evidence>
<dbReference type="Pfam" id="PF00667">
    <property type="entry name" value="FAD_binding_1"/>
    <property type="match status" value="1"/>
</dbReference>
<dbReference type="PIRSF" id="PIRSF000209">
    <property type="entry name" value="Bifunctional_P450_P450R"/>
    <property type="match status" value="1"/>
</dbReference>
<dbReference type="GO" id="GO:0003958">
    <property type="term" value="F:NADPH-hemoprotein reductase activity"/>
    <property type="evidence" value="ECO:0007669"/>
    <property type="project" value="UniProtKB-UniRule"/>
</dbReference>
<name>A0A9Q8PHJ1_PASFU</name>
<dbReference type="InterPro" id="IPR008254">
    <property type="entry name" value="Flavodoxin/NO_synth"/>
</dbReference>
<dbReference type="InterPro" id="IPR002401">
    <property type="entry name" value="Cyt_P450_E_grp-I"/>
</dbReference>
<sequence>MGSTDNNGCEPIPQPPQHLYGLLGNLPDIDPAFPIKEVWRLAQLYGPIMRLNLNGDHIYVSSRELVNEVCDEKRFHKHIGQVLKEVRALLGDGLFTAFPKEPNWGRAHRMLVPAFGPIGIRKMFDGMQDIASQMVLRWDRLGPEHEIDCGDDLTRLAFDTIGLCAFSYRFNEFYTDNAHPFAQQMADVLVESGKKANRPPLLQRLYHRSEQQRQDQVQEMWKLCDKIVADRKKHPQPDNHDLLNTMLNTVDRGTGEGLSDENIRFQLATFLVAGHETTSATLSFTYLNMLQNPATLLKAQRQVDEVVGDDVLTVEHLSKLDYIDACIKETLRLSSPIGAFTVGSDEDQVLAGKYFVPKNTEITILNKLLHRDPAVWDDPDSFKPERWLNGGLQKLPPNSFKPFGSGMRACIGRGFAEQEMIINFAMVLQRFQLELADPSYELQLKSTLTIKPWQFRMKVRRRQGKSPHVGIPGGLQKATEKEHRTHQAAHRPAKDDGGEEAFGGTCEALAQSLQTACSDHGFEATIAGLDAATEHAPTDQPVIVITSSSEGQPPDNARKFVHWLGELDPQKQALKHVKYAVFGVGNSDWASTYHKIPRLVDDLAAKNGAQQIISAGFSNVKEDPIGPWEDWSDKLLEVLSGDKSVTKEKTTLQANIEPDPLSRTLGGMEMNYGTIITNRELAGTEVGPAKRHLEIQLPHDADYQAGDYLVVQPHNPPESIHRVLAHFDLNDTDLVTFTNSPKKYLPSTPTPVGTFLAEAVELATPITKRQLESLAPYATTSEQKSALQNYITTYNTTTLTNRYSPLDILTTLSLTTVPFPHYIDLLPPLSPRQYSISSSPLVQPESVSLTIDVHSSPALSGTGLFQGVASTYLATRRIGDRISCFIRPTNVGFRIPSVDVPLIMICAGTGIAPMRAFLQERSAIAAAGIKTLAPALLYFGCRHRDHDNLYTSDLSTYETAGIVKIRTAFSKVGPNAPSYVPDLVWEDREEIADLFTAGGKIFLCGSAARLGRSTDDVCKKIWVERTGKTSEEAEEWLRGVRMERYVSDVY</sequence>
<comment type="similarity">
    <text evidence="2 14">In the N-terminal section; belongs to the cytochrome P450 family.</text>
</comment>
<dbReference type="InterPro" id="IPR036396">
    <property type="entry name" value="Cyt_P450_sf"/>
</dbReference>
<dbReference type="OMA" id="DIMGPWE"/>
<evidence type="ECO:0000313" key="20">
    <source>
        <dbReference type="Proteomes" id="UP000756132"/>
    </source>
</evidence>
<evidence type="ECO:0000256" key="13">
    <source>
        <dbReference type="ARBA" id="ARBA00023033"/>
    </source>
</evidence>
<dbReference type="CDD" id="cd11068">
    <property type="entry name" value="CYP120A1"/>
    <property type="match status" value="1"/>
</dbReference>
<dbReference type="InterPro" id="IPR001433">
    <property type="entry name" value="OxRdtase_FAD/NAD-bd"/>
</dbReference>
<dbReference type="Gene3D" id="2.40.30.10">
    <property type="entry name" value="Translation factors"/>
    <property type="match status" value="1"/>
</dbReference>
<dbReference type="InterPro" id="IPR017938">
    <property type="entry name" value="Riboflavin_synthase-like_b-brl"/>
</dbReference>
<comment type="cofactor">
    <cofactor evidence="1 14 15">
        <name>heme</name>
        <dbReference type="ChEBI" id="CHEBI:30413"/>
    </cofactor>
</comment>
<dbReference type="Gene3D" id="3.40.50.80">
    <property type="entry name" value="Nucleotide-binding domain of ferredoxin-NADP reductase (FNR) module"/>
    <property type="match status" value="1"/>
</dbReference>
<evidence type="ECO:0000256" key="4">
    <source>
        <dbReference type="ARBA" id="ARBA00022617"/>
    </source>
</evidence>
<keyword evidence="7 14" id="KW-0479">Metal-binding</keyword>
<evidence type="ECO:0000256" key="15">
    <source>
        <dbReference type="PIRSR" id="PIRSR000209-1"/>
    </source>
</evidence>
<dbReference type="FunFam" id="1.10.630.10:FF:000040">
    <property type="entry name" value="Bifunctional cytochrome P450/NADPH--P450 reductase"/>
    <property type="match status" value="1"/>
</dbReference>
<reference evidence="19" key="1">
    <citation type="submission" date="2021-12" db="EMBL/GenBank/DDBJ databases">
        <authorList>
            <person name="Zaccaron A."/>
            <person name="Stergiopoulos I."/>
        </authorList>
    </citation>
    <scope>NUCLEOTIDE SEQUENCE</scope>
    <source>
        <strain evidence="19">Race5_Kim</strain>
    </source>
</reference>
<dbReference type="SUPFAM" id="SSF63380">
    <property type="entry name" value="Riboflavin synthase domain-like"/>
    <property type="match status" value="1"/>
</dbReference>
<dbReference type="Pfam" id="PF00175">
    <property type="entry name" value="NAD_binding_1"/>
    <property type="match status" value="1"/>
</dbReference>
<organism evidence="19 20">
    <name type="scientific">Passalora fulva</name>
    <name type="common">Tomato leaf mold</name>
    <name type="synonym">Cladosporium fulvum</name>
    <dbReference type="NCBI Taxonomy" id="5499"/>
    <lineage>
        <taxon>Eukaryota</taxon>
        <taxon>Fungi</taxon>
        <taxon>Dikarya</taxon>
        <taxon>Ascomycota</taxon>
        <taxon>Pezizomycotina</taxon>
        <taxon>Dothideomycetes</taxon>
        <taxon>Dothideomycetidae</taxon>
        <taxon>Mycosphaerellales</taxon>
        <taxon>Mycosphaerellaceae</taxon>
        <taxon>Fulvia</taxon>
    </lineage>
</organism>
<evidence type="ECO:0000256" key="9">
    <source>
        <dbReference type="ARBA" id="ARBA00022857"/>
    </source>
</evidence>
<keyword evidence="3 14" id="KW-0813">Transport</keyword>
<keyword evidence="11 14" id="KW-0560">Oxidoreductase</keyword>
<dbReference type="RefSeq" id="XP_047766915.1">
    <property type="nucleotide sequence ID" value="XM_047910954.1"/>
</dbReference>
<dbReference type="GO" id="GO:0010181">
    <property type="term" value="F:FMN binding"/>
    <property type="evidence" value="ECO:0007669"/>
    <property type="project" value="UniProtKB-UniRule"/>
</dbReference>
<dbReference type="InterPro" id="IPR017927">
    <property type="entry name" value="FAD-bd_FR_type"/>
</dbReference>
<keyword evidence="9 14" id="KW-0521">NADP</keyword>
<dbReference type="InterPro" id="IPR023206">
    <property type="entry name" value="Bifunctional_P450_P450_red"/>
</dbReference>
<evidence type="ECO:0000256" key="11">
    <source>
        <dbReference type="ARBA" id="ARBA00023002"/>
    </source>
</evidence>
<dbReference type="PANTHER" id="PTHR19384:SF127">
    <property type="entry name" value="BIFUNCTIONAL CYTOCHROME P450_NADPH--P450 REDUCTASE"/>
    <property type="match status" value="1"/>
</dbReference>
<dbReference type="PROSITE" id="PS51384">
    <property type="entry name" value="FAD_FR"/>
    <property type="match status" value="1"/>
</dbReference>
<dbReference type="AlphaFoldDB" id="A0A9Q8PHJ1"/>
<dbReference type="InterPro" id="IPR017972">
    <property type="entry name" value="Cyt_P450_CS"/>
</dbReference>
<dbReference type="PRINTS" id="PR00385">
    <property type="entry name" value="P450"/>
</dbReference>
<dbReference type="SUPFAM" id="SSF52218">
    <property type="entry name" value="Flavoproteins"/>
    <property type="match status" value="1"/>
</dbReference>
<dbReference type="Gene3D" id="1.20.990.10">
    <property type="entry name" value="NADPH-cytochrome p450 Reductase, Chain A, domain 3"/>
    <property type="match status" value="1"/>
</dbReference>
<evidence type="ECO:0000256" key="7">
    <source>
        <dbReference type="ARBA" id="ARBA00022723"/>
    </source>
</evidence>
<dbReference type="PROSITE" id="PS00086">
    <property type="entry name" value="CYTOCHROME_P450"/>
    <property type="match status" value="1"/>
</dbReference>
<dbReference type="PRINTS" id="PR00463">
    <property type="entry name" value="EP450I"/>
</dbReference>
<dbReference type="PROSITE" id="PS50902">
    <property type="entry name" value="FLAVODOXIN_LIKE"/>
    <property type="match status" value="1"/>
</dbReference>
<accession>A0A9Q8PHJ1</accession>
<dbReference type="KEGG" id="ffu:CLAFUR5_11806"/>
<dbReference type="Proteomes" id="UP000756132">
    <property type="component" value="Chromosome 10"/>
</dbReference>
<keyword evidence="8 14" id="KW-0274">FAD</keyword>
<evidence type="ECO:0000256" key="5">
    <source>
        <dbReference type="ARBA" id="ARBA00022630"/>
    </source>
</evidence>
<dbReference type="GO" id="GO:0005506">
    <property type="term" value="F:iron ion binding"/>
    <property type="evidence" value="ECO:0007669"/>
    <property type="project" value="UniProtKB-UniRule"/>
</dbReference>
<dbReference type="Gene3D" id="3.40.50.360">
    <property type="match status" value="1"/>
</dbReference>
<feature type="binding site" description="axial binding residue" evidence="15">
    <location>
        <position position="410"/>
    </location>
    <ligand>
        <name>heme</name>
        <dbReference type="ChEBI" id="CHEBI:30413"/>
    </ligand>
    <ligandPart>
        <name>Fe</name>
        <dbReference type="ChEBI" id="CHEBI:18248"/>
    </ligandPart>
</feature>
<dbReference type="OrthoDB" id="1470350at2759"/>
<dbReference type="Pfam" id="PF00258">
    <property type="entry name" value="Flavodoxin_1"/>
    <property type="match status" value="1"/>
</dbReference>
<comment type="catalytic activity">
    <reaction evidence="14">
        <text>an organic molecule + reduced [NADPH--hemoprotein reductase] + O2 = an alcohol + oxidized [NADPH--hemoprotein reductase] + H2O + H(+)</text>
        <dbReference type="Rhea" id="RHEA:17149"/>
        <dbReference type="Rhea" id="RHEA-COMP:11964"/>
        <dbReference type="Rhea" id="RHEA-COMP:11965"/>
        <dbReference type="ChEBI" id="CHEBI:15377"/>
        <dbReference type="ChEBI" id="CHEBI:15378"/>
        <dbReference type="ChEBI" id="CHEBI:15379"/>
        <dbReference type="ChEBI" id="CHEBI:30879"/>
        <dbReference type="ChEBI" id="CHEBI:57618"/>
        <dbReference type="ChEBI" id="CHEBI:58210"/>
        <dbReference type="ChEBI" id="CHEBI:142491"/>
        <dbReference type="EC" id="1.14.14.1"/>
    </reaction>
</comment>
<evidence type="ECO:0000256" key="16">
    <source>
        <dbReference type="SAM" id="MobiDB-lite"/>
    </source>
</evidence>
<keyword evidence="10 14" id="KW-0249">Electron transport</keyword>
<keyword evidence="13 14" id="KW-0503">Monooxygenase</keyword>
<dbReference type="EMBL" id="CP090172">
    <property type="protein sequence ID" value="UJO22549.1"/>
    <property type="molecule type" value="Genomic_DNA"/>
</dbReference>
<dbReference type="GO" id="GO:0070330">
    <property type="term" value="F:aromatase activity"/>
    <property type="evidence" value="ECO:0007669"/>
    <property type="project" value="UniProtKB-UniRule"/>
</dbReference>
<dbReference type="PANTHER" id="PTHR19384">
    <property type="entry name" value="NITRIC OXIDE SYNTHASE-RELATED"/>
    <property type="match status" value="1"/>
</dbReference>
<dbReference type="InterPro" id="IPR039261">
    <property type="entry name" value="FNR_nucleotide-bd"/>
</dbReference>
<dbReference type="InterPro" id="IPR023173">
    <property type="entry name" value="NADPH_Cyt_P450_Rdtase_alpha"/>
</dbReference>
<dbReference type="InterPro" id="IPR029039">
    <property type="entry name" value="Flavoprotein-like_sf"/>
</dbReference>
<keyword evidence="4 14" id="KW-0349">Heme</keyword>
<evidence type="ECO:0000256" key="3">
    <source>
        <dbReference type="ARBA" id="ARBA00022448"/>
    </source>
</evidence>
<dbReference type="EC" id="1.6.2.4" evidence="14"/>
<keyword evidence="5 14" id="KW-0285">Flavoprotein</keyword>
<dbReference type="GO" id="GO:0020037">
    <property type="term" value="F:heme binding"/>
    <property type="evidence" value="ECO:0007669"/>
    <property type="project" value="UniProtKB-UniRule"/>
</dbReference>
<proteinExistence type="inferred from homology"/>
<dbReference type="SUPFAM" id="SSF48264">
    <property type="entry name" value="Cytochrome P450"/>
    <property type="match status" value="1"/>
</dbReference>
<evidence type="ECO:0000313" key="19">
    <source>
        <dbReference type="EMBL" id="UJO22549.1"/>
    </source>
</evidence>
<evidence type="ECO:0000256" key="14">
    <source>
        <dbReference type="PIRNR" id="PIRNR000209"/>
    </source>
</evidence>
<evidence type="ECO:0000256" key="8">
    <source>
        <dbReference type="ARBA" id="ARBA00022827"/>
    </source>
</evidence>